<keyword evidence="2" id="KW-1185">Reference proteome</keyword>
<gene>
    <name evidence="1" type="ORF">EVOR1521_LOCUS10004</name>
</gene>
<dbReference type="AlphaFoldDB" id="A0AA36I7R0"/>
<comment type="caution">
    <text evidence="1">The sequence shown here is derived from an EMBL/GenBank/DDBJ whole genome shotgun (WGS) entry which is preliminary data.</text>
</comment>
<name>A0AA36I7R0_9DINO</name>
<organism evidence="1 2">
    <name type="scientific">Effrenium voratum</name>
    <dbReference type="NCBI Taxonomy" id="2562239"/>
    <lineage>
        <taxon>Eukaryota</taxon>
        <taxon>Sar</taxon>
        <taxon>Alveolata</taxon>
        <taxon>Dinophyceae</taxon>
        <taxon>Suessiales</taxon>
        <taxon>Symbiodiniaceae</taxon>
        <taxon>Effrenium</taxon>
    </lineage>
</organism>
<evidence type="ECO:0000313" key="1">
    <source>
        <dbReference type="EMBL" id="CAJ1382678.1"/>
    </source>
</evidence>
<proteinExistence type="predicted"/>
<reference evidence="1" key="1">
    <citation type="submission" date="2023-08" db="EMBL/GenBank/DDBJ databases">
        <authorList>
            <person name="Chen Y."/>
            <person name="Shah S."/>
            <person name="Dougan E. K."/>
            <person name="Thang M."/>
            <person name="Chan C."/>
        </authorList>
    </citation>
    <scope>NUCLEOTIDE SEQUENCE</scope>
</reference>
<protein>
    <submittedName>
        <fullName evidence="1">Uncharacterized protein</fullName>
    </submittedName>
</protein>
<evidence type="ECO:0000313" key="2">
    <source>
        <dbReference type="Proteomes" id="UP001178507"/>
    </source>
</evidence>
<sequence>MGSAESMAEAISSCAYFDTASEEVRPPWALAQADKFEYEDCPFCKMRRSHLSWLRTEIKRLTSEVAAVQTSIPPIFLPELQTHLQAGLPASGYTGGVDDIVASSCPRCPELRQQVIEVQDEARQLDAQCKARIEFRREQARKVEELLIAKRAIEAKLMSSGGRMDDGQLSLITRVNLADEDAMLTAAKQPL</sequence>
<dbReference type="EMBL" id="CAUJNA010000931">
    <property type="protein sequence ID" value="CAJ1382678.1"/>
    <property type="molecule type" value="Genomic_DNA"/>
</dbReference>
<accession>A0AA36I7R0</accession>
<dbReference type="Proteomes" id="UP001178507">
    <property type="component" value="Unassembled WGS sequence"/>
</dbReference>